<evidence type="ECO:0000256" key="5">
    <source>
        <dbReference type="ARBA" id="ARBA00023136"/>
    </source>
</evidence>
<dbReference type="InterPro" id="IPR044089">
    <property type="entry name" value="Alr1-like"/>
</dbReference>
<reference evidence="8 9" key="1">
    <citation type="submission" date="2015-12" db="EMBL/GenBank/DDBJ databases">
        <title>Dictyostelia acquired genes for synthesis and detection of signals that induce cell-type specialization by lateral gene transfer from prokaryotes.</title>
        <authorList>
            <person name="Gloeckner G."/>
            <person name="Schaap P."/>
        </authorList>
    </citation>
    <scope>NUCLEOTIDE SEQUENCE [LARGE SCALE GENOMIC DNA]</scope>
    <source>
        <strain evidence="8 9">TK</strain>
    </source>
</reference>
<dbReference type="OMA" id="HIFQEKH"/>
<dbReference type="GO" id="GO:0010961">
    <property type="term" value="P:intracellular magnesium ion homeostasis"/>
    <property type="evidence" value="ECO:0007669"/>
    <property type="project" value="TreeGrafter"/>
</dbReference>
<evidence type="ECO:0000313" key="8">
    <source>
        <dbReference type="EMBL" id="KYQ92091.1"/>
    </source>
</evidence>
<feature type="transmembrane region" description="Helical" evidence="7">
    <location>
        <begin position="429"/>
        <end position="447"/>
    </location>
</feature>
<sequence length="492" mass="55243">MTDKKILIVNEETDLQKEYSFSELMEFSKIIIDLKKTTNIKKNISSIDLFNFQTSNQGHHNPHTLANALGSSGHLVGLTSPQGADNMLPVVNRNIIGGKGSGNNLHGLGLISSTSSQGISSSGHLIGIDSSVGSYASDSPVSERRERKHSGLQSPLAVTSSISNNTTLNNSQQQTASRQSTFGNKSISSDKSYWIDLEGLNHDELLAICKLYSIHQLTYEDITSDESTEKCEEFQNYIFISTSEVCYSNGDLVQTHVYMILFSGLILTFHSRELDSFESMSRSFYQLDSKSLPSAEWIVASFFDSFNEIYGIHAEHLFNEVKVLEDFTLKDDIVHSEIYFRLGKAARKSTNLLSYIFIKNDMLSTLVRQNQHKETKIYLSNIKDKCIRIKQRLKLAEELLENINTLYISKVSLLLNEESHSLNMSMHKFSAITVIFMPLTFIAGIFGMNINVPGSIAGTDVPPAYEFFYGIMVVMAILGFGIYLYFKHLKWL</sequence>
<dbReference type="InterPro" id="IPR045863">
    <property type="entry name" value="CorA_TM1_TM2"/>
</dbReference>
<dbReference type="CDD" id="cd12829">
    <property type="entry name" value="Alr1p-like"/>
    <property type="match status" value="1"/>
</dbReference>
<feature type="transmembrane region" description="Helical" evidence="7">
    <location>
        <begin position="467"/>
        <end position="486"/>
    </location>
</feature>
<dbReference type="SUPFAM" id="SSF144083">
    <property type="entry name" value="Magnesium transport protein CorA, transmembrane region"/>
    <property type="match status" value="1"/>
</dbReference>
<dbReference type="PANTHER" id="PTHR21535">
    <property type="entry name" value="MAGNESIUM AND COBALT TRANSPORT PROTEIN/MITOCHONDRIAL IMPORT INNER MEMBRANE TRANSLOCASE SUBUNIT TIM8"/>
    <property type="match status" value="1"/>
</dbReference>
<evidence type="ECO:0000256" key="4">
    <source>
        <dbReference type="ARBA" id="ARBA00022989"/>
    </source>
</evidence>
<feature type="compositionally biased region" description="Low complexity" evidence="6">
    <location>
        <begin position="159"/>
        <end position="175"/>
    </location>
</feature>
<keyword evidence="3 7" id="KW-0812">Transmembrane</keyword>
<dbReference type="FunCoup" id="A0A151ZDS4">
    <property type="interactions" value="17"/>
</dbReference>
<dbReference type="Gene3D" id="3.30.460.20">
    <property type="entry name" value="CorA soluble domain-like"/>
    <property type="match status" value="1"/>
</dbReference>
<dbReference type="InterPro" id="IPR002523">
    <property type="entry name" value="MgTranspt_CorA/ZnTranspt_ZntB"/>
</dbReference>
<dbReference type="EMBL" id="LODT01000031">
    <property type="protein sequence ID" value="KYQ92091.1"/>
    <property type="molecule type" value="Genomic_DNA"/>
</dbReference>
<comment type="similarity">
    <text evidence="2">Belongs to the CorA metal ion transporter (MIT) (TC 1.A.35) family.</text>
</comment>
<dbReference type="PANTHER" id="PTHR21535:SF89">
    <property type="entry name" value="MAGNESIUM TRANSPORTER"/>
    <property type="match status" value="1"/>
</dbReference>
<accession>A0A151ZDS4</accession>
<dbReference type="Pfam" id="PF01544">
    <property type="entry name" value="CorA"/>
    <property type="match status" value="1"/>
</dbReference>
<dbReference type="SUPFAM" id="SSF143865">
    <property type="entry name" value="CorA soluble domain-like"/>
    <property type="match status" value="1"/>
</dbReference>
<proteinExistence type="inferred from homology"/>
<dbReference type="OrthoDB" id="18755at2759"/>
<feature type="region of interest" description="Disordered" evidence="6">
    <location>
        <begin position="134"/>
        <end position="185"/>
    </location>
</feature>
<name>A0A151ZDS4_TIELA</name>
<dbReference type="STRING" id="361077.A0A151ZDS4"/>
<evidence type="ECO:0000256" key="1">
    <source>
        <dbReference type="ARBA" id="ARBA00004141"/>
    </source>
</evidence>
<keyword evidence="5 7" id="KW-0472">Membrane</keyword>
<evidence type="ECO:0000256" key="3">
    <source>
        <dbReference type="ARBA" id="ARBA00022692"/>
    </source>
</evidence>
<dbReference type="GO" id="GO:0016020">
    <property type="term" value="C:membrane"/>
    <property type="evidence" value="ECO:0007669"/>
    <property type="project" value="UniProtKB-SubCell"/>
</dbReference>
<dbReference type="AlphaFoldDB" id="A0A151ZDS4"/>
<dbReference type="Gene3D" id="1.20.58.340">
    <property type="entry name" value="Magnesium transport protein CorA, transmembrane region"/>
    <property type="match status" value="2"/>
</dbReference>
<evidence type="ECO:0000313" key="9">
    <source>
        <dbReference type="Proteomes" id="UP000076078"/>
    </source>
</evidence>
<dbReference type="InParanoid" id="A0A151ZDS4"/>
<dbReference type="Proteomes" id="UP000076078">
    <property type="component" value="Unassembled WGS sequence"/>
</dbReference>
<keyword evidence="9" id="KW-1185">Reference proteome</keyword>
<gene>
    <name evidence="8" type="ORF">DLAC_06929</name>
</gene>
<organism evidence="8 9">
    <name type="scientific">Tieghemostelium lacteum</name>
    <name type="common">Slime mold</name>
    <name type="synonym">Dictyostelium lacteum</name>
    <dbReference type="NCBI Taxonomy" id="361077"/>
    <lineage>
        <taxon>Eukaryota</taxon>
        <taxon>Amoebozoa</taxon>
        <taxon>Evosea</taxon>
        <taxon>Eumycetozoa</taxon>
        <taxon>Dictyostelia</taxon>
        <taxon>Dictyosteliales</taxon>
        <taxon>Raperosteliaceae</taxon>
        <taxon>Tieghemostelium</taxon>
    </lineage>
</organism>
<evidence type="ECO:0000256" key="6">
    <source>
        <dbReference type="SAM" id="MobiDB-lite"/>
    </source>
</evidence>
<dbReference type="GO" id="GO:0015095">
    <property type="term" value="F:magnesium ion transmembrane transporter activity"/>
    <property type="evidence" value="ECO:0007669"/>
    <property type="project" value="InterPro"/>
</dbReference>
<feature type="compositionally biased region" description="Polar residues" evidence="6">
    <location>
        <begin position="176"/>
        <end position="185"/>
    </location>
</feature>
<evidence type="ECO:0000256" key="7">
    <source>
        <dbReference type="SAM" id="Phobius"/>
    </source>
</evidence>
<comment type="caution">
    <text evidence="8">The sequence shown here is derived from an EMBL/GenBank/DDBJ whole genome shotgun (WGS) entry which is preliminary data.</text>
</comment>
<keyword evidence="4 7" id="KW-1133">Transmembrane helix</keyword>
<comment type="subcellular location">
    <subcellularLocation>
        <location evidence="1">Membrane</location>
        <topology evidence="1">Multi-pass membrane protein</topology>
    </subcellularLocation>
</comment>
<protein>
    <submittedName>
        <fullName evidence="8">Putative CorA family magnesium ion transporterr</fullName>
    </submittedName>
</protein>
<evidence type="ECO:0000256" key="2">
    <source>
        <dbReference type="ARBA" id="ARBA00009765"/>
    </source>
</evidence>
<dbReference type="InterPro" id="IPR045861">
    <property type="entry name" value="CorA_cytoplasmic_dom"/>
</dbReference>